<reference evidence="4 5" key="1">
    <citation type="submission" date="2013-05" db="EMBL/GenBank/DDBJ databases">
        <title>The Genome Sequence of Actinobaculum schaalii FB123-CNA2.</title>
        <authorList>
            <consortium name="The Broad Institute Genomics Platform"/>
            <person name="Earl A."/>
            <person name="Ward D."/>
            <person name="Feldgarden M."/>
            <person name="Gevers D."/>
            <person name="Saerens B."/>
            <person name="Vaneechoutte M."/>
            <person name="Walker B."/>
            <person name="Young S."/>
            <person name="Zeng Q."/>
            <person name="Gargeya S."/>
            <person name="Fitzgerald M."/>
            <person name="Haas B."/>
            <person name="Abouelleil A."/>
            <person name="Allen A.W."/>
            <person name="Alvarado L."/>
            <person name="Arachchi H.M."/>
            <person name="Berlin A.M."/>
            <person name="Chapman S.B."/>
            <person name="Gainer-Dewar J."/>
            <person name="Goldberg J."/>
            <person name="Griggs A."/>
            <person name="Gujja S."/>
            <person name="Hansen M."/>
            <person name="Howarth C."/>
            <person name="Imamovic A."/>
            <person name="Ireland A."/>
            <person name="Larimer J."/>
            <person name="McCowan C."/>
            <person name="Murphy C."/>
            <person name="Pearson M."/>
            <person name="Poon T.W."/>
            <person name="Priest M."/>
            <person name="Roberts A."/>
            <person name="Saif S."/>
            <person name="Shea T."/>
            <person name="Sisk P."/>
            <person name="Sykes S."/>
            <person name="Wortman J."/>
            <person name="Nusbaum C."/>
            <person name="Birren B."/>
        </authorList>
    </citation>
    <scope>NUCLEOTIDE SEQUENCE [LARGE SCALE GENOMIC DNA]</scope>
    <source>
        <strain evidence="4 5">FB123-CNA-2</strain>
    </source>
</reference>
<dbReference type="SUPFAM" id="SSF51261">
    <property type="entry name" value="Duplicated hybrid motif"/>
    <property type="match status" value="1"/>
</dbReference>
<dbReference type="InterPro" id="IPR011055">
    <property type="entry name" value="Dup_hybrid_motif"/>
</dbReference>
<accession>S2VHK7</accession>
<dbReference type="Proteomes" id="UP000014393">
    <property type="component" value="Unassembled WGS sequence"/>
</dbReference>
<feature type="region of interest" description="Disordered" evidence="1">
    <location>
        <begin position="84"/>
        <end position="157"/>
    </location>
</feature>
<proteinExistence type="predicted"/>
<dbReference type="eggNOG" id="COG0739">
    <property type="taxonomic scope" value="Bacteria"/>
</dbReference>
<keyword evidence="2" id="KW-0472">Membrane</keyword>
<evidence type="ECO:0000313" key="4">
    <source>
        <dbReference type="EMBL" id="EPD26918.1"/>
    </source>
</evidence>
<dbReference type="Gene3D" id="2.70.70.10">
    <property type="entry name" value="Glucose Permease (Domain IIA)"/>
    <property type="match status" value="1"/>
</dbReference>
<dbReference type="AlphaFoldDB" id="S2VHK7"/>
<evidence type="ECO:0000259" key="3">
    <source>
        <dbReference type="Pfam" id="PF01551"/>
    </source>
</evidence>
<evidence type="ECO:0000256" key="2">
    <source>
        <dbReference type="SAM" id="Phobius"/>
    </source>
</evidence>
<protein>
    <recommendedName>
        <fullName evidence="3">M23ase beta-sheet core domain-containing protein</fullName>
    </recommendedName>
</protein>
<gene>
    <name evidence="4" type="ORF">HMPREF9237_00852</name>
</gene>
<feature type="compositionally biased region" description="Polar residues" evidence="1">
    <location>
        <begin position="84"/>
        <end position="104"/>
    </location>
</feature>
<evidence type="ECO:0000256" key="1">
    <source>
        <dbReference type="SAM" id="MobiDB-lite"/>
    </source>
</evidence>
<keyword evidence="5" id="KW-1185">Reference proteome</keyword>
<dbReference type="PANTHER" id="PTHR21666:SF270">
    <property type="entry name" value="MUREIN HYDROLASE ACTIVATOR ENVC"/>
    <property type="match status" value="1"/>
</dbReference>
<sequence>MNYPQHEEARWRVSSSQGMLSPMKTLRIFATRFPGMRCGPGTSTRARATVRSSSRARRMIVARCLAAAGAALTLVASLISQSASGTVAPSSENTPTQAAASATESKPKAPLASARMTSARNTTYTTSSLPRTTGFRSPTGSEPVVTRPFDPPKHNWLPGHRGVDVELPAGSPVLAAGTGTVVYAGMLADRPVISIEHANGLRTTYEPVEPQVRRGDTVSTGMVIGTLLAGHEDGGRFPGDVLHWGARRGKTYIDPLSLLYRREIRLYP</sequence>
<organism evidence="4 5">
    <name type="scientific">Actinotignum schaalii FB123-CNA-2</name>
    <dbReference type="NCBI Taxonomy" id="883067"/>
    <lineage>
        <taxon>Bacteria</taxon>
        <taxon>Bacillati</taxon>
        <taxon>Actinomycetota</taxon>
        <taxon>Actinomycetes</taxon>
        <taxon>Actinomycetales</taxon>
        <taxon>Actinomycetaceae</taxon>
        <taxon>Actinotignum</taxon>
    </lineage>
</organism>
<feature type="domain" description="M23ase beta-sheet core" evidence="3">
    <location>
        <begin position="159"/>
        <end position="255"/>
    </location>
</feature>
<dbReference type="Pfam" id="PF01551">
    <property type="entry name" value="Peptidase_M23"/>
    <property type="match status" value="1"/>
</dbReference>
<dbReference type="InterPro" id="IPR050570">
    <property type="entry name" value="Cell_wall_metabolism_enzyme"/>
</dbReference>
<dbReference type="STRING" id="59505.FB03_00605"/>
<dbReference type="PATRIC" id="fig|883067.3.peg.834"/>
<dbReference type="InterPro" id="IPR016047">
    <property type="entry name" value="M23ase_b-sheet_dom"/>
</dbReference>
<evidence type="ECO:0000313" key="5">
    <source>
        <dbReference type="Proteomes" id="UP000014393"/>
    </source>
</evidence>
<dbReference type="EMBL" id="AGWM01000010">
    <property type="protein sequence ID" value="EPD26918.1"/>
    <property type="molecule type" value="Genomic_DNA"/>
</dbReference>
<dbReference type="CDD" id="cd12797">
    <property type="entry name" value="M23_peptidase"/>
    <property type="match status" value="1"/>
</dbReference>
<dbReference type="GO" id="GO:0004222">
    <property type="term" value="F:metalloendopeptidase activity"/>
    <property type="evidence" value="ECO:0007669"/>
    <property type="project" value="TreeGrafter"/>
</dbReference>
<comment type="caution">
    <text evidence="4">The sequence shown here is derived from an EMBL/GenBank/DDBJ whole genome shotgun (WGS) entry which is preliminary data.</text>
</comment>
<keyword evidence="2" id="KW-1133">Transmembrane helix</keyword>
<feature type="compositionally biased region" description="Low complexity" evidence="1">
    <location>
        <begin position="122"/>
        <end position="133"/>
    </location>
</feature>
<dbReference type="PANTHER" id="PTHR21666">
    <property type="entry name" value="PEPTIDASE-RELATED"/>
    <property type="match status" value="1"/>
</dbReference>
<dbReference type="HOGENOM" id="CLU_1036788_0_0_11"/>
<feature type="transmembrane region" description="Helical" evidence="2">
    <location>
        <begin position="60"/>
        <end position="79"/>
    </location>
</feature>
<keyword evidence="2" id="KW-0812">Transmembrane</keyword>
<name>S2VHK7_9ACTO</name>